<evidence type="ECO:0000313" key="5">
    <source>
        <dbReference type="EMBL" id="KAG0724054.1"/>
    </source>
</evidence>
<keyword evidence="3" id="KW-0269">Exonuclease</keyword>
<organism evidence="5 6">
    <name type="scientific">Chionoecetes opilio</name>
    <name type="common">Atlantic snow crab</name>
    <name type="synonym">Cancer opilio</name>
    <dbReference type="NCBI Taxonomy" id="41210"/>
    <lineage>
        <taxon>Eukaryota</taxon>
        <taxon>Metazoa</taxon>
        <taxon>Ecdysozoa</taxon>
        <taxon>Arthropoda</taxon>
        <taxon>Crustacea</taxon>
        <taxon>Multicrustacea</taxon>
        <taxon>Malacostraca</taxon>
        <taxon>Eumalacostraca</taxon>
        <taxon>Eucarida</taxon>
        <taxon>Decapoda</taxon>
        <taxon>Pleocyemata</taxon>
        <taxon>Brachyura</taxon>
        <taxon>Eubrachyura</taxon>
        <taxon>Majoidea</taxon>
        <taxon>Majidae</taxon>
        <taxon>Chionoecetes</taxon>
    </lineage>
</organism>
<evidence type="ECO:0000313" key="6">
    <source>
        <dbReference type="Proteomes" id="UP000770661"/>
    </source>
</evidence>
<dbReference type="GO" id="GO:0000175">
    <property type="term" value="F:3'-5'-RNA exonuclease activity"/>
    <property type="evidence" value="ECO:0007669"/>
    <property type="project" value="InterPro"/>
</dbReference>
<gene>
    <name evidence="5" type="primary">ERI3</name>
    <name evidence="5" type="ORF">GWK47_041433</name>
</gene>
<keyword evidence="1" id="KW-0540">Nuclease</keyword>
<evidence type="ECO:0000256" key="3">
    <source>
        <dbReference type="ARBA" id="ARBA00022839"/>
    </source>
</evidence>
<comment type="caution">
    <text evidence="5">The sequence shown here is derived from an EMBL/GenBank/DDBJ whole genome shotgun (WGS) entry which is preliminary data.</text>
</comment>
<dbReference type="Pfam" id="PF00929">
    <property type="entry name" value="RNase_T"/>
    <property type="match status" value="1"/>
</dbReference>
<dbReference type="InterPro" id="IPR047201">
    <property type="entry name" value="ERI-1_3'hExo-like"/>
</dbReference>
<dbReference type="AlphaFoldDB" id="A0A8J5CWV1"/>
<feature type="domain" description="Exonuclease" evidence="4">
    <location>
        <begin position="51"/>
        <end position="235"/>
    </location>
</feature>
<evidence type="ECO:0000256" key="1">
    <source>
        <dbReference type="ARBA" id="ARBA00022722"/>
    </source>
</evidence>
<keyword evidence="2" id="KW-0378">Hydrolase</keyword>
<dbReference type="Proteomes" id="UP000770661">
    <property type="component" value="Unassembled WGS sequence"/>
</dbReference>
<dbReference type="InterPro" id="IPR051274">
    <property type="entry name" value="3-5_Exoribonuclease"/>
</dbReference>
<evidence type="ECO:0000256" key="2">
    <source>
        <dbReference type="ARBA" id="ARBA00022801"/>
    </source>
</evidence>
<proteinExistence type="predicted"/>
<dbReference type="EMBL" id="JACEEZ010007428">
    <property type="protein sequence ID" value="KAG0724054.1"/>
    <property type="molecule type" value="Genomic_DNA"/>
</dbReference>
<dbReference type="InterPro" id="IPR036397">
    <property type="entry name" value="RNaseH_sf"/>
</dbReference>
<name>A0A8J5CWV1_CHIOP</name>
<dbReference type="PANTHER" id="PTHR23044:SF61">
    <property type="entry name" value="3'-5' EXORIBONUCLEASE 1-RELATED"/>
    <property type="match status" value="1"/>
</dbReference>
<dbReference type="InterPro" id="IPR012337">
    <property type="entry name" value="RNaseH-like_sf"/>
</dbReference>
<sequence length="241" mass="28343">MLSYLSITSCRVGWANARAKHTLHHFSSRIRQQQQHLKRSAKMKRPQQFDYFLVLDFEATCDDKKKMNPQEIIEFPVLKVNAQTYEIEKEFRQFVRPMNHPKLSHFCTELTSIQQEDVDSAKPFSEVFEDFKEWMEQKVGLDKECLFVTCGNWDLLTMLPSQCALDNLPVPPYCKRWLNIKRSYAIKKGEFVKGMMPMLKGLNLQHIGRHHSGLDDCKNIVNILRALDDLDCMFLPTYYTE</sequence>
<dbReference type="SMART" id="SM00479">
    <property type="entry name" value="EXOIII"/>
    <property type="match status" value="1"/>
</dbReference>
<evidence type="ECO:0000259" key="4">
    <source>
        <dbReference type="SMART" id="SM00479"/>
    </source>
</evidence>
<protein>
    <submittedName>
        <fullName evidence="5">ERI1 exoribonuclease 3</fullName>
    </submittedName>
</protein>
<accession>A0A8J5CWV1</accession>
<dbReference type="OrthoDB" id="448399at2759"/>
<dbReference type="InterPro" id="IPR013520">
    <property type="entry name" value="Ribonucl_H"/>
</dbReference>
<dbReference type="PANTHER" id="PTHR23044">
    <property type="entry name" value="3'-5' EXONUCLEASE ERI1-RELATED"/>
    <property type="match status" value="1"/>
</dbReference>
<dbReference type="SUPFAM" id="SSF53098">
    <property type="entry name" value="Ribonuclease H-like"/>
    <property type="match status" value="1"/>
</dbReference>
<keyword evidence="6" id="KW-1185">Reference proteome</keyword>
<dbReference type="CDD" id="cd06133">
    <property type="entry name" value="ERI-1_3'hExo_like"/>
    <property type="match status" value="1"/>
</dbReference>
<dbReference type="GO" id="GO:0003676">
    <property type="term" value="F:nucleic acid binding"/>
    <property type="evidence" value="ECO:0007669"/>
    <property type="project" value="InterPro"/>
</dbReference>
<reference evidence="5" key="1">
    <citation type="submission" date="2020-07" db="EMBL/GenBank/DDBJ databases">
        <title>The High-quality genome of the commercially important snow crab, Chionoecetes opilio.</title>
        <authorList>
            <person name="Jeong J.-H."/>
            <person name="Ryu S."/>
        </authorList>
    </citation>
    <scope>NUCLEOTIDE SEQUENCE</scope>
    <source>
        <strain evidence="5">MADBK_172401_WGS</strain>
        <tissue evidence="5">Digestive gland</tissue>
    </source>
</reference>
<dbReference type="Gene3D" id="3.30.420.10">
    <property type="entry name" value="Ribonuclease H-like superfamily/Ribonuclease H"/>
    <property type="match status" value="1"/>
</dbReference>